<accession>A0ACC2EXU1</accession>
<protein>
    <submittedName>
        <fullName evidence="1">Uncharacterized protein</fullName>
    </submittedName>
</protein>
<proteinExistence type="predicted"/>
<comment type="caution">
    <text evidence="1">The sequence shown here is derived from an EMBL/GenBank/DDBJ whole genome shotgun (WGS) entry which is preliminary data.</text>
</comment>
<reference evidence="2" key="1">
    <citation type="journal article" date="2024" name="Proc. Natl. Acad. Sci. U.S.A.">
        <title>Extraordinary preservation of gene collinearity over three hundred million years revealed in homosporous lycophytes.</title>
        <authorList>
            <person name="Li C."/>
            <person name="Wickell D."/>
            <person name="Kuo L.Y."/>
            <person name="Chen X."/>
            <person name="Nie B."/>
            <person name="Liao X."/>
            <person name="Peng D."/>
            <person name="Ji J."/>
            <person name="Jenkins J."/>
            <person name="Williams M."/>
            <person name="Shu S."/>
            <person name="Plott C."/>
            <person name="Barry K."/>
            <person name="Rajasekar S."/>
            <person name="Grimwood J."/>
            <person name="Han X."/>
            <person name="Sun S."/>
            <person name="Hou Z."/>
            <person name="He W."/>
            <person name="Dai G."/>
            <person name="Sun C."/>
            <person name="Schmutz J."/>
            <person name="Leebens-Mack J.H."/>
            <person name="Li F.W."/>
            <person name="Wang L."/>
        </authorList>
    </citation>
    <scope>NUCLEOTIDE SEQUENCE [LARGE SCALE GENOMIC DNA]</scope>
    <source>
        <strain evidence="2">cv. PW_Plant_1</strain>
    </source>
</reference>
<gene>
    <name evidence="1" type="ORF">O6H91_01G160300</name>
</gene>
<name>A0ACC2EXU1_DIPCM</name>
<dbReference type="Proteomes" id="UP001162992">
    <property type="component" value="Chromosome 1"/>
</dbReference>
<organism evidence="1 2">
    <name type="scientific">Diphasiastrum complanatum</name>
    <name type="common">Issler's clubmoss</name>
    <name type="synonym">Lycopodium complanatum</name>
    <dbReference type="NCBI Taxonomy" id="34168"/>
    <lineage>
        <taxon>Eukaryota</taxon>
        <taxon>Viridiplantae</taxon>
        <taxon>Streptophyta</taxon>
        <taxon>Embryophyta</taxon>
        <taxon>Tracheophyta</taxon>
        <taxon>Lycopodiopsida</taxon>
        <taxon>Lycopodiales</taxon>
        <taxon>Lycopodiaceae</taxon>
        <taxon>Lycopodioideae</taxon>
        <taxon>Diphasiastrum</taxon>
    </lineage>
</organism>
<keyword evidence="2" id="KW-1185">Reference proteome</keyword>
<evidence type="ECO:0000313" key="1">
    <source>
        <dbReference type="EMBL" id="KAJ7571346.1"/>
    </source>
</evidence>
<evidence type="ECO:0000313" key="2">
    <source>
        <dbReference type="Proteomes" id="UP001162992"/>
    </source>
</evidence>
<sequence length="323" mass="35424">MSRYHGKAHRSFDSEGTSIGVSPPLSPPRHPVYFVQSPSRSESQDGEKPSFHSTPLALSPTASPLHYSFSTDAVRTAPKPGSRRVLPQPTSGVASIRQPSQKKGYVPWTPGTIIEEEEQLASSAKKKGLSRWCMFLISFLFCILLLTIGALIFWLVCQPHSPRLLVKDVMFKELEVVPGTDEGVPTRVLTVNCTILLTLSNPSQYFGVHVSASEIDLVYSELVVGTGQVPKFYQPKDSERTFSVNVAGIKLPLYGAGPSLQSITDAGGGVPFHLGGVLQSRAYVFWKFVKPKFRNYISCDVIVNSSGMAFLKLIQKACSYTRN</sequence>
<dbReference type="EMBL" id="CM055092">
    <property type="protein sequence ID" value="KAJ7571346.1"/>
    <property type="molecule type" value="Genomic_DNA"/>
</dbReference>